<accession>A0ABY4MVW2</accession>
<sequence>MAHETVQGAGHPRIVVIGLADGEPNPEFALTRKVTTIGSAYDNDIVVSGLDLHHATITRDAGDDFRLTSRGDTHYASAGEGSPTNDAPDGVRLRHGSGFTIRDTKFVFQREEFADRSHAEGEF</sequence>
<protein>
    <submittedName>
        <fullName evidence="2">FHA domain-containing protein</fullName>
    </submittedName>
</protein>
<dbReference type="Gene3D" id="2.60.200.20">
    <property type="match status" value="1"/>
</dbReference>
<dbReference type="InterPro" id="IPR008984">
    <property type="entry name" value="SMAD_FHA_dom_sf"/>
</dbReference>
<organism evidence="2">
    <name type="scientific">Gulosibacter sediminis</name>
    <dbReference type="NCBI Taxonomy" id="1729695"/>
    <lineage>
        <taxon>Bacteria</taxon>
        <taxon>Bacillati</taxon>
        <taxon>Actinomycetota</taxon>
        <taxon>Actinomycetes</taxon>
        <taxon>Micrococcales</taxon>
        <taxon>Microbacteriaceae</taxon>
        <taxon>Gulosibacter</taxon>
    </lineage>
</organism>
<evidence type="ECO:0000313" key="2">
    <source>
        <dbReference type="EMBL" id="UQN14568.1"/>
    </source>
</evidence>
<gene>
    <name evidence="2" type="ORF">M3M28_11020</name>
</gene>
<evidence type="ECO:0000256" key="1">
    <source>
        <dbReference type="SAM" id="MobiDB-lite"/>
    </source>
</evidence>
<name>A0ABY4MVW2_9MICO</name>
<dbReference type="EMBL" id="CP097160">
    <property type="protein sequence ID" value="UQN14568.1"/>
    <property type="molecule type" value="Genomic_DNA"/>
</dbReference>
<proteinExistence type="predicted"/>
<dbReference type="SUPFAM" id="SSF49879">
    <property type="entry name" value="SMAD/FHA domain"/>
    <property type="match status" value="1"/>
</dbReference>
<reference evidence="2" key="1">
    <citation type="submission" date="2022-05" db="EMBL/GenBank/DDBJ databases">
        <title>Complete genome sequence of toluene-degrading Gulosibacter sediminis strain ACHW.36C.</title>
        <authorList>
            <person name="Wai A.C."/>
            <person name="Lai G.K."/>
            <person name="Griffin S.D."/>
            <person name="Leung F.C."/>
        </authorList>
    </citation>
    <scope>NUCLEOTIDE SEQUENCE [LARGE SCALE GENOMIC DNA]</scope>
    <source>
        <strain evidence="2">ACHW.36C</strain>
    </source>
</reference>
<feature type="region of interest" description="Disordered" evidence="1">
    <location>
        <begin position="69"/>
        <end position="91"/>
    </location>
</feature>